<accession>A6P2X1</accession>
<dbReference type="CDD" id="cd16026">
    <property type="entry name" value="GALNS_like"/>
    <property type="match status" value="1"/>
</dbReference>
<keyword evidence="3 6" id="KW-0378">Hydrolase</keyword>
<gene>
    <name evidence="6" type="ORF">BACCAP_04855</name>
</gene>
<reference evidence="6 7" key="1">
    <citation type="submission" date="2007-04" db="EMBL/GenBank/DDBJ databases">
        <authorList>
            <person name="Fulton L."/>
            <person name="Clifton S."/>
            <person name="Fulton B."/>
            <person name="Xu J."/>
            <person name="Minx P."/>
            <person name="Pepin K.H."/>
            <person name="Johnson M."/>
            <person name="Thiruvilangam P."/>
            <person name="Bhonagiri V."/>
            <person name="Nash W.E."/>
            <person name="Mardis E.R."/>
            <person name="Wilson R.K."/>
        </authorList>
    </citation>
    <scope>NUCLEOTIDE SEQUENCE [LARGE SCALE GENOMIC DNA]</scope>
    <source>
        <strain evidence="6 7">ATCC 29799</strain>
    </source>
</reference>
<comment type="caution">
    <text evidence="6">The sequence shown here is derived from an EMBL/GenBank/DDBJ whole genome shotgun (WGS) entry which is preliminary data.</text>
</comment>
<dbReference type="eggNOG" id="COG3119">
    <property type="taxonomic scope" value="Bacteria"/>
</dbReference>
<dbReference type="InterPro" id="IPR024607">
    <property type="entry name" value="Sulfatase_CS"/>
</dbReference>
<proteinExistence type="inferred from homology"/>
<keyword evidence="2" id="KW-0479">Metal-binding</keyword>
<dbReference type="GO" id="GO:0046872">
    <property type="term" value="F:metal ion binding"/>
    <property type="evidence" value="ECO:0007669"/>
    <property type="project" value="UniProtKB-KW"/>
</dbReference>
<dbReference type="PROSITE" id="PS00149">
    <property type="entry name" value="SULFATASE_2"/>
    <property type="match status" value="1"/>
</dbReference>
<evidence type="ECO:0000259" key="5">
    <source>
        <dbReference type="Pfam" id="PF00884"/>
    </source>
</evidence>
<sequence>MRKFFSNLFHKTNAAGARTLRKGRIAAAILVVFLLTAAVLNRVVNIALRDYRPEGRKRYLEGVELENGDPPNVVVIYVDDMGYGDLGCTGATAISTPNIDALAEGGVLLTNYYAPAPICSASRAGLLTGRYPIRTLTSGAYMNTEGLSGHLANLLEVVKGTYPYQNDGLPTDEILLPEVLQQAGYETALVGKWHLGIREEERPYNRGFDLFYGALYSDDNDPHRIYHNDEVVHDEPYDQSGMTKELTQVAKQFIDDNQDGPFFLYYASPFPHWPSNASEEWLGTSQAGIYGDCMQEVDWSVGEIMDTLEENGLLENTLVIFTSDNGPWYDGATGGQRGRKDTNYNGGSHVPFIAYMPGTIPEGEVYDGLMSGVDVFPTILNLLGIELPQDRVIDGMDMWPFLTGQSDSPRTELFLNKDKDTFALIEDNFKYLERSYSENGTYWMLQQGPFLYNLDTDPEEAYDVTTHFPEKAEEMAQKIDSFKQSLKENIRGWK</sequence>
<dbReference type="STRING" id="411467.BACCAP_04855"/>
<dbReference type="AlphaFoldDB" id="A6P2X1"/>
<dbReference type="PANTHER" id="PTHR42693">
    <property type="entry name" value="ARYLSULFATASE FAMILY MEMBER"/>
    <property type="match status" value="1"/>
</dbReference>
<name>A6P2X1_9FIRM</name>
<dbReference type="Pfam" id="PF00884">
    <property type="entry name" value="Sulfatase"/>
    <property type="match status" value="1"/>
</dbReference>
<organism evidence="6 7">
    <name type="scientific">Pseudoflavonifractor capillosus ATCC 29799</name>
    <dbReference type="NCBI Taxonomy" id="411467"/>
    <lineage>
        <taxon>Bacteria</taxon>
        <taxon>Bacillati</taxon>
        <taxon>Bacillota</taxon>
        <taxon>Clostridia</taxon>
        <taxon>Eubacteriales</taxon>
        <taxon>Oscillospiraceae</taxon>
        <taxon>Pseudoflavonifractor</taxon>
    </lineage>
</organism>
<evidence type="ECO:0000256" key="4">
    <source>
        <dbReference type="ARBA" id="ARBA00022837"/>
    </source>
</evidence>
<keyword evidence="7" id="KW-1185">Reference proteome</keyword>
<dbReference type="EC" id="3.1.6.-" evidence="6"/>
<reference evidence="6 7" key="2">
    <citation type="submission" date="2007-06" db="EMBL/GenBank/DDBJ databases">
        <title>Draft genome sequence of Pseudoflavonifractor capillosus ATCC 29799.</title>
        <authorList>
            <person name="Sudarsanam P."/>
            <person name="Ley R."/>
            <person name="Guruge J."/>
            <person name="Turnbaugh P.J."/>
            <person name="Mahowald M."/>
            <person name="Liep D."/>
            <person name="Gordon J."/>
        </authorList>
    </citation>
    <scope>NUCLEOTIDE SEQUENCE [LARGE SCALE GENOMIC DNA]</scope>
    <source>
        <strain evidence="6 7">ATCC 29799</strain>
    </source>
</reference>
<dbReference type="SUPFAM" id="SSF53649">
    <property type="entry name" value="Alkaline phosphatase-like"/>
    <property type="match status" value="1"/>
</dbReference>
<evidence type="ECO:0000256" key="3">
    <source>
        <dbReference type="ARBA" id="ARBA00022801"/>
    </source>
</evidence>
<dbReference type="RefSeq" id="WP_006575296.1">
    <property type="nucleotide sequence ID" value="NZ_AAXG02000058.1"/>
</dbReference>
<dbReference type="Gene3D" id="3.40.720.10">
    <property type="entry name" value="Alkaline Phosphatase, subunit A"/>
    <property type="match status" value="1"/>
</dbReference>
<dbReference type="InterPro" id="IPR000917">
    <property type="entry name" value="Sulfatase_N"/>
</dbReference>
<evidence type="ECO:0000313" key="7">
    <source>
        <dbReference type="Proteomes" id="UP000003639"/>
    </source>
</evidence>
<dbReference type="PANTHER" id="PTHR42693:SF33">
    <property type="entry name" value="ARYLSULFATASE"/>
    <property type="match status" value="1"/>
</dbReference>
<comment type="similarity">
    <text evidence="1">Belongs to the sulfatase family.</text>
</comment>
<dbReference type="OrthoDB" id="279611at2"/>
<dbReference type="EMBL" id="AAXG02000058">
    <property type="protein sequence ID" value="EDM97356.1"/>
    <property type="molecule type" value="Genomic_DNA"/>
</dbReference>
<dbReference type="Proteomes" id="UP000003639">
    <property type="component" value="Unassembled WGS sequence"/>
</dbReference>
<protein>
    <submittedName>
        <fullName evidence="6">Arylsulfatase</fullName>
        <ecNumber evidence="6">3.1.6.-</ecNumber>
    </submittedName>
</protein>
<dbReference type="Gene3D" id="3.30.1120.10">
    <property type="match status" value="1"/>
</dbReference>
<dbReference type="InterPro" id="IPR050738">
    <property type="entry name" value="Sulfatase"/>
</dbReference>
<evidence type="ECO:0000256" key="2">
    <source>
        <dbReference type="ARBA" id="ARBA00022723"/>
    </source>
</evidence>
<dbReference type="InterPro" id="IPR017850">
    <property type="entry name" value="Alkaline_phosphatase_core_sf"/>
</dbReference>
<dbReference type="GO" id="GO:0004065">
    <property type="term" value="F:arylsulfatase activity"/>
    <property type="evidence" value="ECO:0007669"/>
    <property type="project" value="TreeGrafter"/>
</dbReference>
<evidence type="ECO:0000256" key="1">
    <source>
        <dbReference type="ARBA" id="ARBA00008779"/>
    </source>
</evidence>
<feature type="domain" description="Sulfatase N-terminal" evidence="5">
    <location>
        <begin position="71"/>
        <end position="385"/>
    </location>
</feature>
<evidence type="ECO:0000313" key="6">
    <source>
        <dbReference type="EMBL" id="EDM97356.1"/>
    </source>
</evidence>
<keyword evidence="4" id="KW-0106">Calcium</keyword>